<evidence type="ECO:0000313" key="8">
    <source>
        <dbReference type="Proteomes" id="UP001240984"/>
    </source>
</evidence>
<dbReference type="EMBL" id="JAUSRA010000001">
    <property type="protein sequence ID" value="MDP9795720.1"/>
    <property type="molecule type" value="Genomic_DNA"/>
</dbReference>
<dbReference type="PANTHER" id="PTHR30168">
    <property type="entry name" value="PUTATIVE MEMBRANE PROTEIN YPFJ"/>
    <property type="match status" value="1"/>
</dbReference>
<dbReference type="Proteomes" id="UP001240984">
    <property type="component" value="Unassembled WGS sequence"/>
</dbReference>
<accession>A0ABT9MWG5</accession>
<keyword evidence="4" id="KW-0472">Membrane</keyword>
<evidence type="ECO:0000256" key="1">
    <source>
        <dbReference type="ARBA" id="ARBA00004167"/>
    </source>
</evidence>
<keyword evidence="7" id="KW-0482">Metalloprotease</keyword>
<dbReference type="Pfam" id="PF04228">
    <property type="entry name" value="Zn_peptidase"/>
    <property type="match status" value="1"/>
</dbReference>
<evidence type="ECO:0000256" key="3">
    <source>
        <dbReference type="ARBA" id="ARBA00022989"/>
    </source>
</evidence>
<gene>
    <name evidence="7" type="ORF">J2S43_004232</name>
</gene>
<feature type="region of interest" description="Disordered" evidence="5">
    <location>
        <begin position="27"/>
        <end position="46"/>
    </location>
</feature>
<name>A0ABT9MWG5_9ACTN</name>
<keyword evidence="7" id="KW-0378">Hydrolase</keyword>
<evidence type="ECO:0000313" key="7">
    <source>
        <dbReference type="EMBL" id="MDP9795720.1"/>
    </source>
</evidence>
<comment type="subcellular location">
    <subcellularLocation>
        <location evidence="1">Membrane</location>
        <topology evidence="1">Single-pass membrane protein</topology>
    </subcellularLocation>
</comment>
<keyword evidence="8" id="KW-1185">Reference proteome</keyword>
<sequence length="233" mass="25053">MRKNVVAALVAGAVLAVGCAVDTGTVPGGEPEATSGAADNPGRADTEDEFAQDIESAVTVAEQYWNDVFRQNGLAFEPVREIAPYREDGEVACGQEPIPAQNAVYCSAGDFIAYDIDWAFGAFQKIGDAFVYYLLGHEYAHGVQIRFGLQYEYTIEQELQADCMAGAYIGGSVQAGRLQIEDGDMEELRAGLLAVGDDPSQPWFAPNAHGTAEQRTDAFFNGYERGLESCDIG</sequence>
<evidence type="ECO:0000256" key="6">
    <source>
        <dbReference type="SAM" id="SignalP"/>
    </source>
</evidence>
<reference evidence="7 8" key="1">
    <citation type="submission" date="2023-07" db="EMBL/GenBank/DDBJ databases">
        <title>Sequencing the genomes of 1000 actinobacteria strains.</title>
        <authorList>
            <person name="Klenk H.-P."/>
        </authorList>
    </citation>
    <scope>NUCLEOTIDE SEQUENCE [LARGE SCALE GENOMIC DNA]</scope>
    <source>
        <strain evidence="7 8">DSM 44710</strain>
    </source>
</reference>
<dbReference type="RefSeq" id="WP_306831754.1">
    <property type="nucleotide sequence ID" value="NZ_JAUSRA010000001.1"/>
</dbReference>
<keyword evidence="2" id="KW-0812">Transmembrane</keyword>
<feature type="chain" id="PRO_5045645220" evidence="6">
    <location>
        <begin position="20"/>
        <end position="233"/>
    </location>
</feature>
<keyword evidence="3" id="KW-1133">Transmembrane helix</keyword>
<organism evidence="7 8">
    <name type="scientific">Catenuloplanes nepalensis</name>
    <dbReference type="NCBI Taxonomy" id="587533"/>
    <lineage>
        <taxon>Bacteria</taxon>
        <taxon>Bacillati</taxon>
        <taxon>Actinomycetota</taxon>
        <taxon>Actinomycetes</taxon>
        <taxon>Micromonosporales</taxon>
        <taxon>Micromonosporaceae</taxon>
        <taxon>Catenuloplanes</taxon>
    </lineage>
</organism>
<proteinExistence type="predicted"/>
<keyword evidence="7" id="KW-0645">Protease</keyword>
<dbReference type="InterPro" id="IPR007343">
    <property type="entry name" value="Uncharacterised_pept_Zn_put"/>
</dbReference>
<comment type="caution">
    <text evidence="7">The sequence shown here is derived from an EMBL/GenBank/DDBJ whole genome shotgun (WGS) entry which is preliminary data.</text>
</comment>
<evidence type="ECO:0000256" key="4">
    <source>
        <dbReference type="ARBA" id="ARBA00023136"/>
    </source>
</evidence>
<dbReference type="PROSITE" id="PS51257">
    <property type="entry name" value="PROKAR_LIPOPROTEIN"/>
    <property type="match status" value="1"/>
</dbReference>
<dbReference type="GO" id="GO:0008237">
    <property type="term" value="F:metallopeptidase activity"/>
    <property type="evidence" value="ECO:0007669"/>
    <property type="project" value="UniProtKB-KW"/>
</dbReference>
<feature type="signal peptide" evidence="6">
    <location>
        <begin position="1"/>
        <end position="19"/>
    </location>
</feature>
<protein>
    <submittedName>
        <fullName evidence="7">Metalloprotease</fullName>
    </submittedName>
</protein>
<dbReference type="PANTHER" id="PTHR30168:SF0">
    <property type="entry name" value="INNER MEMBRANE PROTEIN"/>
    <property type="match status" value="1"/>
</dbReference>
<keyword evidence="6" id="KW-0732">Signal</keyword>
<evidence type="ECO:0000256" key="2">
    <source>
        <dbReference type="ARBA" id="ARBA00022692"/>
    </source>
</evidence>
<evidence type="ECO:0000256" key="5">
    <source>
        <dbReference type="SAM" id="MobiDB-lite"/>
    </source>
</evidence>